<dbReference type="PANTHER" id="PTHR22957">
    <property type="entry name" value="TBC1 DOMAIN FAMILY MEMBER GTPASE-ACTIVATING PROTEIN"/>
    <property type="match status" value="1"/>
</dbReference>
<feature type="compositionally biased region" description="Low complexity" evidence="3">
    <location>
        <begin position="489"/>
        <end position="509"/>
    </location>
</feature>
<gene>
    <name evidence="6" type="ORF">CLODIP_2_CD07313</name>
</gene>
<evidence type="ECO:0000256" key="2">
    <source>
        <dbReference type="ARBA" id="ARBA00034124"/>
    </source>
</evidence>
<dbReference type="SUPFAM" id="SSF140741">
    <property type="entry name" value="RUN domain-like"/>
    <property type="match status" value="1"/>
</dbReference>
<dbReference type="FunFam" id="1.10.8.270:FF:000064">
    <property type="entry name" value="Small G protein-signaling modulator 1b"/>
    <property type="match status" value="1"/>
</dbReference>
<dbReference type="OrthoDB" id="10264062at2759"/>
<dbReference type="GO" id="GO:0005096">
    <property type="term" value="F:GTPase activator activity"/>
    <property type="evidence" value="ECO:0007669"/>
    <property type="project" value="UniProtKB-KW"/>
</dbReference>
<dbReference type="Gene3D" id="1.10.8.270">
    <property type="entry name" value="putative rabgap domain of human tbc1 domain family member 14 like domains"/>
    <property type="match status" value="1"/>
</dbReference>
<dbReference type="Pfam" id="PF00566">
    <property type="entry name" value="RabGAP-TBC"/>
    <property type="match status" value="1"/>
</dbReference>
<sequence length="1093" mass="121050">MSFISTDAAPADNYKDKLIKNVKKEVKQIMEEAVTRKFVHEDSSSITSLCAAVEACLSQGLRRRALGLFKTSSTTALLHKVGKSFPPAATISYMVQDIENSEPNRRSSSSGDSTNRLIKPQLIKKNSASGVLSSSSSSLSTSGLIAATTTPRYLWLRLALFEKQLAKIIDHLVQNSSKYYEKDALVSDPDYGSILSSLLVGPCALDYSRTKTQDHFWTDPPADELVQRHRISGHNSSTPPVTRRPALNFRRSLHGVTTSEESMPRPLTSSCAKEYVESLHQNSRATLLYGKNNVLVLPKDLTEPIPGYLSLHQSPNALTIKWTPNQLMNGYNEAPQDTASKSLYWDYALHVNVDDIVYVHCHQQADSGGTVVLVGLDGVQRPPIHFPRGGHLLAFLSCLETGLLPHGQLDPPLWSQRGKGKVFPRLRRKARAVLEKPGIFSSSTSMASNGSLDEEETSDYVFRIISKVHHEDISDWFFPRSPVPPSPGTRSSLFSTSTASSTSSSKSISLDGGPPEPSPPPLASKAFKISPGDSLQILCDTMKRQIISRAFYGWLAYCRHLTTVRTHLSGLVHPAIISVQQPSDASAGLTEQKWLEMTSEGKLPDEAEVFRLTYYGGVAPSIRKQVWPYLLGHIPFKSTDEERKQQDLNVRRAYETTMSEWLAVEAIVRQRDKEVMAANLAKLSSESTSNAGDAPPQVNHDLANDVFEESDSSDSGPDEAPTDGGPRQGRRPTVCPPNSLEAPDVDNSNQRQAPEPGKLLQGINRAQPQPQASEERSSSPDEGVGEELEDAAPAEPEHREPKKVETEPVLVTTTNPSVDSGNQGEVVEEAGTANLNAQGLTLEQLDGGVSPGSRSGAVSPASSQGGVYSTELLETYGLNLHRIEKDVQRCDRNYWYFATEGNLDKLRNVMCTYVWEHLDIGYMQGMCDLAAPILVILDDEALAYACFCCLMERMVANFPNGGAMDSHFANMRSLIQILDSEMFELMHQHSDYTHFYFCYRWFLLDFKRELLYDDVFITWETIWASKHVASAQFGLFLALALVETYRDIILSNAMDFTDIIKFFNEMAERHDAKAVLNLARDLVLQLQTLIDNK</sequence>
<feature type="region of interest" description="Disordered" evidence="3">
    <location>
        <begin position="485"/>
        <end position="524"/>
    </location>
</feature>
<dbReference type="PROSITE" id="PS50086">
    <property type="entry name" value="TBC_RABGAP"/>
    <property type="match status" value="1"/>
</dbReference>
<dbReference type="Gene3D" id="1.10.472.80">
    <property type="entry name" value="Ypt/Rab-GAP domain of gyp1p, domain 3"/>
    <property type="match status" value="1"/>
</dbReference>
<evidence type="ECO:0000259" key="5">
    <source>
        <dbReference type="PROSITE" id="PS50826"/>
    </source>
</evidence>
<dbReference type="PANTHER" id="PTHR22957:SF502">
    <property type="entry name" value="SMALL G PROTEIN SIGNALING MODULATOR 2-RELATED"/>
    <property type="match status" value="1"/>
</dbReference>
<dbReference type="Gene3D" id="2.30.29.230">
    <property type="match status" value="1"/>
</dbReference>
<evidence type="ECO:0008006" key="8">
    <source>
        <dbReference type="Google" id="ProtNLM"/>
    </source>
</evidence>
<organism evidence="6 7">
    <name type="scientific">Cloeon dipterum</name>
    <dbReference type="NCBI Taxonomy" id="197152"/>
    <lineage>
        <taxon>Eukaryota</taxon>
        <taxon>Metazoa</taxon>
        <taxon>Ecdysozoa</taxon>
        <taxon>Arthropoda</taxon>
        <taxon>Hexapoda</taxon>
        <taxon>Insecta</taxon>
        <taxon>Pterygota</taxon>
        <taxon>Palaeoptera</taxon>
        <taxon>Ephemeroptera</taxon>
        <taxon>Pisciforma</taxon>
        <taxon>Baetidae</taxon>
        <taxon>Cloeon</taxon>
    </lineage>
</organism>
<dbReference type="EMBL" id="CADEPI010000043">
    <property type="protein sequence ID" value="CAB3369202.1"/>
    <property type="molecule type" value="Genomic_DNA"/>
</dbReference>
<dbReference type="AlphaFoldDB" id="A0A8S1CLJ2"/>
<comment type="caution">
    <text evidence="6">The sequence shown here is derived from an EMBL/GenBank/DDBJ whole genome shotgun (WGS) entry which is preliminary data.</text>
</comment>
<keyword evidence="7" id="KW-1185">Reference proteome</keyword>
<dbReference type="Pfam" id="PF12068">
    <property type="entry name" value="PH_RBD"/>
    <property type="match status" value="1"/>
</dbReference>
<dbReference type="CDD" id="cd15784">
    <property type="entry name" value="PH_RUTBC"/>
    <property type="match status" value="1"/>
</dbReference>
<protein>
    <recommendedName>
        <fullName evidence="8">Rab-GAP TBC domain-containing protein</fullName>
    </recommendedName>
</protein>
<dbReference type="FunFam" id="2.30.29.230:FF:000008">
    <property type="entry name" value="Small G protein signaling modulator 2"/>
    <property type="match status" value="1"/>
</dbReference>
<evidence type="ECO:0000256" key="3">
    <source>
        <dbReference type="SAM" id="MobiDB-lite"/>
    </source>
</evidence>
<keyword evidence="1" id="KW-0343">GTPase activation</keyword>
<dbReference type="InterPro" id="IPR004012">
    <property type="entry name" value="Run_dom"/>
</dbReference>
<feature type="compositionally biased region" description="Polar residues" evidence="3">
    <location>
        <begin position="811"/>
        <end position="823"/>
    </location>
</feature>
<dbReference type="InterPro" id="IPR035969">
    <property type="entry name" value="Rab-GAP_TBC_sf"/>
</dbReference>
<dbReference type="CDD" id="cd17687">
    <property type="entry name" value="RUN_SGSM1_like"/>
    <property type="match status" value="1"/>
</dbReference>
<dbReference type="InterPro" id="IPR037745">
    <property type="entry name" value="SGSM1/2"/>
</dbReference>
<evidence type="ECO:0000313" key="6">
    <source>
        <dbReference type="EMBL" id="CAB3369202.1"/>
    </source>
</evidence>
<feature type="region of interest" description="Disordered" evidence="3">
    <location>
        <begin position="707"/>
        <end position="823"/>
    </location>
</feature>
<dbReference type="SUPFAM" id="SSF47923">
    <property type="entry name" value="Ypt/Rab-GAP domain of gyp1p"/>
    <property type="match status" value="2"/>
</dbReference>
<evidence type="ECO:0000313" key="7">
    <source>
        <dbReference type="Proteomes" id="UP000494165"/>
    </source>
</evidence>
<reference evidence="6 7" key="1">
    <citation type="submission" date="2020-04" db="EMBL/GenBank/DDBJ databases">
        <authorList>
            <person name="Alioto T."/>
            <person name="Alioto T."/>
            <person name="Gomez Garrido J."/>
        </authorList>
    </citation>
    <scope>NUCLEOTIDE SEQUENCE [LARGE SCALE GENOMIC DNA]</scope>
</reference>
<dbReference type="SMART" id="SM00593">
    <property type="entry name" value="RUN"/>
    <property type="match status" value="1"/>
</dbReference>
<dbReference type="FunFam" id="1.10.472.80:FF:000004">
    <property type="entry name" value="Small G protein signaling modulator 1"/>
    <property type="match status" value="1"/>
</dbReference>
<feature type="domain" description="RUN" evidence="5">
    <location>
        <begin position="40"/>
        <end position="214"/>
    </location>
</feature>
<accession>A0A8S1CLJ2</accession>
<feature type="compositionally biased region" description="Acidic residues" evidence="3">
    <location>
        <begin position="707"/>
        <end position="721"/>
    </location>
</feature>
<feature type="domain" description="Rab-GAP TBC" evidence="4">
    <location>
        <begin position="617"/>
        <end position="1026"/>
    </location>
</feature>
<comment type="similarity">
    <text evidence="2">Belongs to the RUTBC family.</text>
</comment>
<dbReference type="Proteomes" id="UP000494165">
    <property type="component" value="Unassembled WGS sequence"/>
</dbReference>
<evidence type="ECO:0000256" key="1">
    <source>
        <dbReference type="ARBA" id="ARBA00022468"/>
    </source>
</evidence>
<dbReference type="InterPro" id="IPR021935">
    <property type="entry name" value="SGSM1/2_RBD"/>
</dbReference>
<dbReference type="InterPro" id="IPR037213">
    <property type="entry name" value="Run_dom_sf"/>
</dbReference>
<name>A0A8S1CLJ2_9INSE</name>
<feature type="compositionally biased region" description="Basic and acidic residues" evidence="3">
    <location>
        <begin position="795"/>
        <end position="806"/>
    </location>
</feature>
<dbReference type="PROSITE" id="PS50826">
    <property type="entry name" value="RUN"/>
    <property type="match status" value="1"/>
</dbReference>
<dbReference type="Gene3D" id="1.20.58.900">
    <property type="match status" value="1"/>
</dbReference>
<dbReference type="SMART" id="SM00164">
    <property type="entry name" value="TBC"/>
    <property type="match status" value="1"/>
</dbReference>
<dbReference type="Pfam" id="PF02759">
    <property type="entry name" value="RUN"/>
    <property type="match status" value="1"/>
</dbReference>
<proteinExistence type="inferred from homology"/>
<evidence type="ECO:0000259" key="4">
    <source>
        <dbReference type="PROSITE" id="PS50086"/>
    </source>
</evidence>
<dbReference type="InterPro" id="IPR000195">
    <property type="entry name" value="Rab-GAP-TBC_dom"/>
</dbReference>
<feature type="compositionally biased region" description="Acidic residues" evidence="3">
    <location>
        <begin position="783"/>
        <end position="792"/>
    </location>
</feature>
<dbReference type="GO" id="GO:0031410">
    <property type="term" value="C:cytoplasmic vesicle"/>
    <property type="evidence" value="ECO:0007669"/>
    <property type="project" value="UniProtKB-ARBA"/>
</dbReference>